<evidence type="ECO:0000256" key="3">
    <source>
        <dbReference type="SAM" id="SignalP"/>
    </source>
</evidence>
<dbReference type="InterPro" id="IPR002508">
    <property type="entry name" value="MurNAc-LAA_cat"/>
</dbReference>
<dbReference type="SMART" id="SM00646">
    <property type="entry name" value="Ami_3"/>
    <property type="match status" value="1"/>
</dbReference>
<name>A0ABW1DMU7_9DEIO</name>
<dbReference type="InterPro" id="IPR050695">
    <property type="entry name" value="N-acetylmuramoyl_amidase_3"/>
</dbReference>
<feature type="region of interest" description="Disordered" evidence="2">
    <location>
        <begin position="342"/>
        <end position="365"/>
    </location>
</feature>
<dbReference type="Pfam" id="PF01520">
    <property type="entry name" value="Amidase_3"/>
    <property type="match status" value="1"/>
</dbReference>
<dbReference type="SUPFAM" id="SSF53187">
    <property type="entry name" value="Zn-dependent exopeptidases"/>
    <property type="match status" value="1"/>
</dbReference>
<evidence type="ECO:0000259" key="4">
    <source>
        <dbReference type="SMART" id="SM00646"/>
    </source>
</evidence>
<keyword evidence="3" id="KW-0732">Signal</keyword>
<reference evidence="6" key="1">
    <citation type="journal article" date="2019" name="Int. J. Syst. Evol. Microbiol.">
        <title>The Global Catalogue of Microorganisms (GCM) 10K type strain sequencing project: providing services to taxonomists for standard genome sequencing and annotation.</title>
        <authorList>
            <consortium name="The Broad Institute Genomics Platform"/>
            <consortium name="The Broad Institute Genome Sequencing Center for Infectious Disease"/>
            <person name="Wu L."/>
            <person name="Ma J."/>
        </authorList>
    </citation>
    <scope>NUCLEOTIDE SEQUENCE [LARGE SCALE GENOMIC DNA]</scope>
    <source>
        <strain evidence="6">CGMCC 1.15053</strain>
    </source>
</reference>
<dbReference type="PANTHER" id="PTHR30404">
    <property type="entry name" value="N-ACETYLMURAMOYL-L-ALANINE AMIDASE"/>
    <property type="match status" value="1"/>
</dbReference>
<proteinExistence type="predicted"/>
<feature type="domain" description="MurNAc-LAA" evidence="4">
    <location>
        <begin position="568"/>
        <end position="683"/>
    </location>
</feature>
<dbReference type="Gene3D" id="2.60.40.10">
    <property type="entry name" value="Immunoglobulins"/>
    <property type="match status" value="1"/>
</dbReference>
<accession>A0ABW1DMU7</accession>
<dbReference type="Proteomes" id="UP001595979">
    <property type="component" value="Unassembled WGS sequence"/>
</dbReference>
<protein>
    <submittedName>
        <fullName evidence="5">N-acetylmuramoyl-L-alanine amidase</fullName>
    </submittedName>
</protein>
<dbReference type="Gene3D" id="3.40.630.40">
    <property type="entry name" value="Zn-dependent exopeptidases"/>
    <property type="match status" value="1"/>
</dbReference>
<dbReference type="CDD" id="cd02696">
    <property type="entry name" value="MurNAc-LAA"/>
    <property type="match status" value="1"/>
</dbReference>
<comment type="caution">
    <text evidence="5">The sequence shown here is derived from an EMBL/GenBank/DDBJ whole genome shotgun (WGS) entry which is preliminary data.</text>
</comment>
<dbReference type="PANTHER" id="PTHR30404:SF0">
    <property type="entry name" value="N-ACETYLMURAMOYL-L-ALANINE AMIDASE AMIC"/>
    <property type="match status" value="1"/>
</dbReference>
<evidence type="ECO:0000256" key="2">
    <source>
        <dbReference type="SAM" id="MobiDB-lite"/>
    </source>
</evidence>
<evidence type="ECO:0000313" key="5">
    <source>
        <dbReference type="EMBL" id="MFC5849998.1"/>
    </source>
</evidence>
<dbReference type="InterPro" id="IPR013783">
    <property type="entry name" value="Ig-like_fold"/>
</dbReference>
<feature type="signal peptide" evidence="3">
    <location>
        <begin position="1"/>
        <end position="24"/>
    </location>
</feature>
<dbReference type="EMBL" id="JBHSOH010000034">
    <property type="protein sequence ID" value="MFC5849998.1"/>
    <property type="molecule type" value="Genomic_DNA"/>
</dbReference>
<dbReference type="RefSeq" id="WP_380051625.1">
    <property type="nucleotide sequence ID" value="NZ_JBHSOH010000034.1"/>
</dbReference>
<evidence type="ECO:0000256" key="1">
    <source>
        <dbReference type="ARBA" id="ARBA00022801"/>
    </source>
</evidence>
<feature type="chain" id="PRO_5045535616" evidence="3">
    <location>
        <begin position="25"/>
        <end position="691"/>
    </location>
</feature>
<gene>
    <name evidence="5" type="ORF">ACFPQ6_16980</name>
</gene>
<sequence>MPPASLRRGLSALLLAPLSSGALAAPAVYVAYPPPEHRVTADHVILEGHVTPGAALKVGGVKVAVGADGLFMLWWPLRAGVNNLRLVATRAGQSAGRTVRVTRSVPGPLPARPTAIAPGDLLPAADLEFWDAVGDTPAERRVRVGFRGAPGGRATVRVGGGAALPLQEGPAGTYAAEVVVSPQTPLDRAEVSFTLTGQDGRRVTRSAPGRLSVLAPAAAGARTGTQRPGSVSGLGLNSAETVLKDPAGRPLLYPRGGMTFAVVGRQGDDLRVRLAPGLGALAPAKGVDLALGAGGPALAVVSGPLAVDGMAAAQTPAAVQSPVAQTSGVQTSAFQALAAPLNSDRPGLTQSASAPVPPAAPETASVPALPELTPLAVPALPAAPLVAGLPAAAPASPAPVTPAPTGDLRLRLPLGGVRVPFTLAQPRPDQLVLTLYGLASPPTLGALSDPLLAGVTVTSPAAGVMQLAANLRAAQLWGFTAGYEDGDLVLAVRRPPTLDPARPLAGRVITLDPGHGGTQAGGAGSFGTPEKELVLPIALRAAELLRAQGATVVLTRAADVTLGLYDRGQQAEAARADLLVSIHANALPDGRDPRGVRGPEVYFTHPQAQGVAGTILAALRARLPELGAGRGLMPGADLALTRPSTQPSLLVETAYLTDPGNLRALSSADGRERFAQAIAGGIAAYYAAQAR</sequence>
<keyword evidence="1" id="KW-0378">Hydrolase</keyword>
<evidence type="ECO:0000313" key="6">
    <source>
        <dbReference type="Proteomes" id="UP001595979"/>
    </source>
</evidence>
<organism evidence="5 6">
    <name type="scientific">Deinococcus petrolearius</name>
    <dbReference type="NCBI Taxonomy" id="1751295"/>
    <lineage>
        <taxon>Bacteria</taxon>
        <taxon>Thermotogati</taxon>
        <taxon>Deinococcota</taxon>
        <taxon>Deinococci</taxon>
        <taxon>Deinococcales</taxon>
        <taxon>Deinococcaceae</taxon>
        <taxon>Deinococcus</taxon>
    </lineage>
</organism>
<keyword evidence="6" id="KW-1185">Reference proteome</keyword>